<dbReference type="PANTHER" id="PTHR30437">
    <property type="entry name" value="TRANSCRIPTION ELONGATION FACTOR GREA"/>
    <property type="match status" value="1"/>
</dbReference>
<proteinExistence type="inferred from homology"/>
<dbReference type="Gene3D" id="1.10.287.180">
    <property type="entry name" value="Transcription elongation factor, GreA/GreB, N-terminal domain"/>
    <property type="match status" value="1"/>
</dbReference>
<protein>
    <submittedName>
        <fullName evidence="7">Transcription elongation factor GreA</fullName>
    </submittedName>
</protein>
<keyword evidence="7" id="KW-0648">Protein biosynthesis</keyword>
<name>A0A645A6H2_9ZZZZ</name>
<dbReference type="InterPro" id="IPR022691">
    <property type="entry name" value="Tscrpt_elong_fac_GreA/B_N"/>
</dbReference>
<gene>
    <name evidence="7" type="primary">greA_35</name>
    <name evidence="7" type="ORF">SDC9_95502</name>
</gene>
<comment type="similarity">
    <text evidence="1">Belongs to the GreA/GreB family.</text>
</comment>
<dbReference type="PROSITE" id="PS00830">
    <property type="entry name" value="GREAB_2"/>
    <property type="match status" value="1"/>
</dbReference>
<dbReference type="GO" id="GO:0003677">
    <property type="term" value="F:DNA binding"/>
    <property type="evidence" value="ECO:0007669"/>
    <property type="project" value="InterPro"/>
</dbReference>
<dbReference type="SUPFAM" id="SSF54534">
    <property type="entry name" value="FKBP-like"/>
    <property type="match status" value="1"/>
</dbReference>
<evidence type="ECO:0000259" key="5">
    <source>
        <dbReference type="Pfam" id="PF01272"/>
    </source>
</evidence>
<dbReference type="InterPro" id="IPR023459">
    <property type="entry name" value="Tscrpt_elong_fac_GreA/B_fam"/>
</dbReference>
<dbReference type="InterPro" id="IPR001437">
    <property type="entry name" value="Tscrpt_elong_fac_GreA/B_C"/>
</dbReference>
<dbReference type="EMBL" id="VSSQ01012246">
    <property type="protein sequence ID" value="MPM48775.1"/>
    <property type="molecule type" value="Genomic_DNA"/>
</dbReference>
<evidence type="ECO:0000259" key="6">
    <source>
        <dbReference type="Pfam" id="PF03449"/>
    </source>
</evidence>
<dbReference type="InterPro" id="IPR036953">
    <property type="entry name" value="GreA/GreB_C_sf"/>
</dbReference>
<keyword evidence="2" id="KW-0805">Transcription regulation</keyword>
<dbReference type="InterPro" id="IPR018151">
    <property type="entry name" value="TF_GreA/GreB_CS"/>
</dbReference>
<keyword evidence="4" id="KW-0175">Coiled coil</keyword>
<evidence type="ECO:0000313" key="7">
    <source>
        <dbReference type="EMBL" id="MPM48775.1"/>
    </source>
</evidence>
<dbReference type="Pfam" id="PF01272">
    <property type="entry name" value="GreA_GreB"/>
    <property type="match status" value="1"/>
</dbReference>
<dbReference type="GO" id="GO:0003746">
    <property type="term" value="F:translation elongation factor activity"/>
    <property type="evidence" value="ECO:0007669"/>
    <property type="project" value="UniProtKB-KW"/>
</dbReference>
<dbReference type="GO" id="GO:0006354">
    <property type="term" value="P:DNA-templated transcription elongation"/>
    <property type="evidence" value="ECO:0007669"/>
    <property type="project" value="TreeGrafter"/>
</dbReference>
<dbReference type="PIRSF" id="PIRSF006092">
    <property type="entry name" value="GreA_GreB"/>
    <property type="match status" value="1"/>
</dbReference>
<evidence type="ECO:0000256" key="3">
    <source>
        <dbReference type="ARBA" id="ARBA00023163"/>
    </source>
</evidence>
<comment type="caution">
    <text evidence="7">The sequence shown here is derived from an EMBL/GenBank/DDBJ whole genome shotgun (WGS) entry which is preliminary data.</text>
</comment>
<keyword evidence="3" id="KW-0804">Transcription</keyword>
<feature type="domain" description="Transcription elongation factor GreA/GreB C-terminal" evidence="5">
    <location>
        <begin position="81"/>
        <end position="152"/>
    </location>
</feature>
<evidence type="ECO:0000256" key="2">
    <source>
        <dbReference type="ARBA" id="ARBA00023015"/>
    </source>
</evidence>
<dbReference type="Gene3D" id="3.10.50.30">
    <property type="entry name" value="Transcription elongation factor, GreA/GreB, C-terminal domain"/>
    <property type="match status" value="1"/>
</dbReference>
<organism evidence="7">
    <name type="scientific">bioreactor metagenome</name>
    <dbReference type="NCBI Taxonomy" id="1076179"/>
    <lineage>
        <taxon>unclassified sequences</taxon>
        <taxon>metagenomes</taxon>
        <taxon>ecological metagenomes</taxon>
    </lineage>
</organism>
<feature type="coiled-coil region" evidence="4">
    <location>
        <begin position="12"/>
        <end position="68"/>
    </location>
</feature>
<dbReference type="InterPro" id="IPR036805">
    <property type="entry name" value="Tscrpt_elong_fac_GreA/B_N_sf"/>
</dbReference>
<reference evidence="7" key="1">
    <citation type="submission" date="2019-08" db="EMBL/GenBank/DDBJ databases">
        <authorList>
            <person name="Kucharzyk K."/>
            <person name="Murdoch R.W."/>
            <person name="Higgins S."/>
            <person name="Loffler F."/>
        </authorList>
    </citation>
    <scope>NUCLEOTIDE SEQUENCE</scope>
</reference>
<feature type="domain" description="Transcription elongation factor GreA/GreB N-terminal" evidence="6">
    <location>
        <begin position="5"/>
        <end position="74"/>
    </location>
</feature>
<dbReference type="PANTHER" id="PTHR30437:SF4">
    <property type="entry name" value="TRANSCRIPTION ELONGATION FACTOR GREA"/>
    <property type="match status" value="1"/>
</dbReference>
<sequence>MNQKIILTQEGFQKLTSQLEDLKQKQARLIDQIEDVAQPDESGEDGLATQLKEELEVTNNQIDEISEALETSEVISTKSDNHTVQVGCKVKVKINNKDTREFFIVSHLESDPNVSKISDQSPIGKSLIGKKVNDEFDIETPAGKMTYKVVNID</sequence>
<dbReference type="AlphaFoldDB" id="A0A645A6H2"/>
<dbReference type="GO" id="GO:0070063">
    <property type="term" value="F:RNA polymerase binding"/>
    <property type="evidence" value="ECO:0007669"/>
    <property type="project" value="InterPro"/>
</dbReference>
<dbReference type="GO" id="GO:0032784">
    <property type="term" value="P:regulation of DNA-templated transcription elongation"/>
    <property type="evidence" value="ECO:0007669"/>
    <property type="project" value="InterPro"/>
</dbReference>
<evidence type="ECO:0000256" key="1">
    <source>
        <dbReference type="ARBA" id="ARBA00008213"/>
    </source>
</evidence>
<keyword evidence="7" id="KW-0251">Elongation factor</keyword>
<dbReference type="Pfam" id="PF03449">
    <property type="entry name" value="GreA_GreB_N"/>
    <property type="match status" value="1"/>
</dbReference>
<dbReference type="SUPFAM" id="SSF46557">
    <property type="entry name" value="GreA transcript cleavage protein, N-terminal domain"/>
    <property type="match status" value="1"/>
</dbReference>
<accession>A0A645A6H2</accession>
<evidence type="ECO:0000256" key="4">
    <source>
        <dbReference type="SAM" id="Coils"/>
    </source>
</evidence>